<dbReference type="InterPro" id="IPR036940">
    <property type="entry name" value="PI3/4_kinase_cat_sf"/>
</dbReference>
<gene>
    <name evidence="4" type="ORF">TVAG_046650</name>
</gene>
<dbReference type="VEuPathDB" id="TrichDB:TVAG_046650"/>
<name>A2EAP0_TRIV3</name>
<dbReference type="PANTHER" id="PTHR10048">
    <property type="entry name" value="PHOSPHATIDYLINOSITOL KINASE"/>
    <property type="match status" value="1"/>
</dbReference>
<dbReference type="InParanoid" id="A2EAP0"/>
<reference evidence="4" key="2">
    <citation type="journal article" date="2007" name="Science">
        <title>Draft genome sequence of the sexually transmitted pathogen Trichomonas vaginalis.</title>
        <authorList>
            <person name="Carlton J.M."/>
            <person name="Hirt R.P."/>
            <person name="Silva J.C."/>
            <person name="Delcher A.L."/>
            <person name="Schatz M."/>
            <person name="Zhao Q."/>
            <person name="Wortman J.R."/>
            <person name="Bidwell S.L."/>
            <person name="Alsmark U.C.M."/>
            <person name="Besteiro S."/>
            <person name="Sicheritz-Ponten T."/>
            <person name="Noel C.J."/>
            <person name="Dacks J.B."/>
            <person name="Foster P.G."/>
            <person name="Simillion C."/>
            <person name="Van de Peer Y."/>
            <person name="Miranda-Saavedra D."/>
            <person name="Barton G.J."/>
            <person name="Westrop G.D."/>
            <person name="Mueller S."/>
            <person name="Dessi D."/>
            <person name="Fiori P.L."/>
            <person name="Ren Q."/>
            <person name="Paulsen I."/>
            <person name="Zhang H."/>
            <person name="Bastida-Corcuera F.D."/>
            <person name="Simoes-Barbosa A."/>
            <person name="Brown M.T."/>
            <person name="Hayes R.D."/>
            <person name="Mukherjee M."/>
            <person name="Okumura C.Y."/>
            <person name="Schneider R."/>
            <person name="Smith A.J."/>
            <person name="Vanacova S."/>
            <person name="Villalvazo M."/>
            <person name="Haas B.J."/>
            <person name="Pertea M."/>
            <person name="Feldblyum T.V."/>
            <person name="Utterback T.R."/>
            <person name="Shu C.L."/>
            <person name="Osoegawa K."/>
            <person name="de Jong P.J."/>
            <person name="Hrdy I."/>
            <person name="Horvathova L."/>
            <person name="Zubacova Z."/>
            <person name="Dolezal P."/>
            <person name="Malik S.B."/>
            <person name="Logsdon J.M. Jr."/>
            <person name="Henze K."/>
            <person name="Gupta A."/>
            <person name="Wang C.C."/>
            <person name="Dunne R.L."/>
            <person name="Upcroft J.A."/>
            <person name="Upcroft P."/>
            <person name="White O."/>
            <person name="Salzberg S.L."/>
            <person name="Tang P."/>
            <person name="Chiu C.-H."/>
            <person name="Lee Y.-S."/>
            <person name="Embley T.M."/>
            <person name="Coombs G.H."/>
            <person name="Mottram J.C."/>
            <person name="Tachezy J."/>
            <person name="Fraser-Liggett C.M."/>
            <person name="Johnson P.J."/>
        </authorList>
    </citation>
    <scope>NUCLEOTIDE SEQUENCE [LARGE SCALE GENOMIC DNA]</scope>
    <source>
        <strain evidence="4">G3</strain>
    </source>
</reference>
<dbReference type="CDD" id="cd00896">
    <property type="entry name" value="PI3Kc_III"/>
    <property type="match status" value="1"/>
</dbReference>
<dbReference type="EMBL" id="DS113341">
    <property type="protein sequence ID" value="EAY10243.1"/>
    <property type="molecule type" value="Genomic_DNA"/>
</dbReference>
<keyword evidence="2" id="KW-0418">Kinase</keyword>
<dbReference type="GO" id="GO:0036092">
    <property type="term" value="P:phosphatidylinositol-3-phosphate biosynthetic process"/>
    <property type="evidence" value="ECO:0000318"/>
    <property type="project" value="GO_Central"/>
</dbReference>
<dbReference type="SUPFAM" id="SSF48371">
    <property type="entry name" value="ARM repeat"/>
    <property type="match status" value="1"/>
</dbReference>
<dbReference type="PROSITE" id="PS00916">
    <property type="entry name" value="PI3_4_KINASE_2"/>
    <property type="match status" value="1"/>
</dbReference>
<dbReference type="Proteomes" id="UP000001542">
    <property type="component" value="Unassembled WGS sequence"/>
</dbReference>
<dbReference type="InterPro" id="IPR018936">
    <property type="entry name" value="PI3/4_kinase_CS"/>
</dbReference>
<dbReference type="VEuPathDB" id="TrichDB:TVAGG3_0958370"/>
<feature type="domain" description="PI3K/PI4K catalytic" evidence="3">
    <location>
        <begin position="464"/>
        <end position="720"/>
    </location>
</feature>
<dbReference type="Gene3D" id="1.10.1070.11">
    <property type="entry name" value="Phosphatidylinositol 3-/4-kinase, catalytic domain"/>
    <property type="match status" value="1"/>
</dbReference>
<organism evidence="4 5">
    <name type="scientific">Trichomonas vaginalis (strain ATCC PRA-98 / G3)</name>
    <dbReference type="NCBI Taxonomy" id="412133"/>
    <lineage>
        <taxon>Eukaryota</taxon>
        <taxon>Metamonada</taxon>
        <taxon>Parabasalia</taxon>
        <taxon>Trichomonadida</taxon>
        <taxon>Trichomonadidae</taxon>
        <taxon>Trichomonas</taxon>
    </lineage>
</organism>
<dbReference type="Gene3D" id="3.30.1010.10">
    <property type="entry name" value="Phosphatidylinositol 3-kinase Catalytic Subunit, Chain A, domain 4"/>
    <property type="match status" value="1"/>
</dbReference>
<evidence type="ECO:0000313" key="5">
    <source>
        <dbReference type="Proteomes" id="UP000001542"/>
    </source>
</evidence>
<proteinExistence type="predicted"/>
<evidence type="ECO:0000313" key="4">
    <source>
        <dbReference type="EMBL" id="EAY10243.1"/>
    </source>
</evidence>
<dbReference type="PANTHER" id="PTHR10048:SF7">
    <property type="entry name" value="PHOSPHATIDYLINOSITOL 3-KINASE CATALYTIC SUBUNIT TYPE 3"/>
    <property type="match status" value="1"/>
</dbReference>
<dbReference type="InterPro" id="IPR011009">
    <property type="entry name" value="Kinase-like_dom_sf"/>
</dbReference>
<dbReference type="InterPro" id="IPR016024">
    <property type="entry name" value="ARM-type_fold"/>
</dbReference>
<dbReference type="GO" id="GO:0016020">
    <property type="term" value="C:membrane"/>
    <property type="evidence" value="ECO:0000318"/>
    <property type="project" value="GO_Central"/>
</dbReference>
<dbReference type="InterPro" id="IPR000403">
    <property type="entry name" value="PI3/4_kinase_cat_dom"/>
</dbReference>
<keyword evidence="1" id="KW-0808">Transferase</keyword>
<dbReference type="InterPro" id="IPR042236">
    <property type="entry name" value="PI3K_accessory_sf"/>
</dbReference>
<dbReference type="Pfam" id="PF00454">
    <property type="entry name" value="PI3_PI4_kinase"/>
    <property type="match status" value="1"/>
</dbReference>
<dbReference type="SMART" id="SM00146">
    <property type="entry name" value="PI3Kc"/>
    <property type="match status" value="1"/>
</dbReference>
<dbReference type="GO" id="GO:0034272">
    <property type="term" value="C:phosphatidylinositol 3-kinase complex, class III, type II"/>
    <property type="evidence" value="ECO:0000318"/>
    <property type="project" value="GO_Central"/>
</dbReference>
<dbReference type="GO" id="GO:0005777">
    <property type="term" value="C:peroxisome"/>
    <property type="evidence" value="ECO:0000318"/>
    <property type="project" value="GO_Central"/>
</dbReference>
<dbReference type="InterPro" id="IPR015433">
    <property type="entry name" value="PI3/4_kinase"/>
</dbReference>
<reference evidence="4" key="1">
    <citation type="submission" date="2006-10" db="EMBL/GenBank/DDBJ databases">
        <authorList>
            <person name="Amadeo P."/>
            <person name="Zhao Q."/>
            <person name="Wortman J."/>
            <person name="Fraser-Liggett C."/>
            <person name="Carlton J."/>
        </authorList>
    </citation>
    <scope>NUCLEOTIDE SEQUENCE</scope>
    <source>
        <strain evidence="4">G3</strain>
    </source>
</reference>
<dbReference type="GO" id="GO:0005768">
    <property type="term" value="C:endosome"/>
    <property type="evidence" value="ECO:0000318"/>
    <property type="project" value="GO_Central"/>
</dbReference>
<sequence length="734" mass="82740">MFDDDSPFAERPEKRALRLVGVLGPFLHIHRKLIKEAYDQRKITILHSPLSCFIIKFRLALGEDELAEYTMSPTDLKGTASDFHQLLLFSYPVEVPEQFFILDDFNVVITLTHKLEDFDSVFVARGKVNHLFGDVIFTLSDGKDTKVDRAIITDLLKHHINDLSIPLYRSPSPMLSDIASQSVDLFSGLAQMETTMPYVGDLEKYSGTVTNTFACIVTSPAQGISAQELDWTKFRRPRFFKDNSTPTYDKVPHLKQIINCPFISGMTDADFEALKEYPKYVSTFPSGFLKLASRDMFVSSPDLPFSIALYTLTLEDPTQYICRHATNCLYRAPLNVVKTFIPCVVQVAIISKEAKDFLLDKCAEDDEICVSTYWNLMLESENKAQGSMAQRILADLLKVVNKEIIADIEVGRKELDRLMEIVKGVKTVPKDSQINFLKEKLGDGHVSKPFRLPIMPSFIVHSISLENIIVFGSSLQPVKFDFLNDKKQVYSAILKYGDDMRQDALALNTIKFIDDHLKGYGLDLCMSPYKVLPISKVFGMMEFIVGAKAVSKVLEQNNDSISEFWDKSEGDMPRQRFIKSSAAYSVVSYVLGVGDRHLDNLLVSKKGNFLHVDFGYMFGIDPKFVPVTVRVVEQMTNAMGPDGTNEFLRLCSVVFVAVRHIADELCCSLAMMMKADLPHLPKSAAVLSKTMLQKLALDMSDEGAGDLIRQEVIDAITALRPMFAEYIHRFVQKL</sequence>
<dbReference type="PROSITE" id="PS50290">
    <property type="entry name" value="PI3_4_KINASE_3"/>
    <property type="match status" value="1"/>
</dbReference>
<evidence type="ECO:0000256" key="1">
    <source>
        <dbReference type="ARBA" id="ARBA00022679"/>
    </source>
</evidence>
<accession>A2EAP0</accession>
<evidence type="ECO:0000259" key="3">
    <source>
        <dbReference type="PROSITE" id="PS50290"/>
    </source>
</evidence>
<dbReference type="AlphaFoldDB" id="A2EAP0"/>
<protein>
    <submittedName>
        <fullName evidence="4">Phosphatidylinositol 3-and 4-kinase family protein</fullName>
    </submittedName>
</protein>
<dbReference type="STRING" id="5722.A2EAP0"/>
<dbReference type="GO" id="GO:0005737">
    <property type="term" value="C:cytoplasm"/>
    <property type="evidence" value="ECO:0000318"/>
    <property type="project" value="GO_Central"/>
</dbReference>
<dbReference type="GO" id="GO:0048015">
    <property type="term" value="P:phosphatidylinositol-mediated signaling"/>
    <property type="evidence" value="ECO:0000318"/>
    <property type="project" value="GO_Central"/>
</dbReference>
<evidence type="ECO:0000256" key="2">
    <source>
        <dbReference type="ARBA" id="ARBA00022777"/>
    </source>
</evidence>
<dbReference type="GO" id="GO:0000045">
    <property type="term" value="P:autophagosome assembly"/>
    <property type="evidence" value="ECO:0000318"/>
    <property type="project" value="GO_Central"/>
</dbReference>
<dbReference type="Gene3D" id="1.25.40.70">
    <property type="entry name" value="Phosphatidylinositol 3-kinase, accessory domain (PIK)"/>
    <property type="match status" value="1"/>
</dbReference>
<dbReference type="RefSeq" id="XP_001322466.1">
    <property type="nucleotide sequence ID" value="XM_001322431.1"/>
</dbReference>
<dbReference type="InterPro" id="IPR057756">
    <property type="entry name" value="PI3-kinase_type3/VPS34_cat"/>
</dbReference>
<dbReference type="eggNOG" id="KOG0906">
    <property type="taxonomic scope" value="Eukaryota"/>
</dbReference>
<dbReference type="SMR" id="A2EAP0"/>
<dbReference type="GO" id="GO:0016303">
    <property type="term" value="F:1-phosphatidylinositol-3-kinase activity"/>
    <property type="evidence" value="ECO:0000318"/>
    <property type="project" value="GO_Central"/>
</dbReference>
<dbReference type="KEGG" id="tva:4768176"/>
<keyword evidence="5" id="KW-1185">Reference proteome</keyword>
<dbReference type="OrthoDB" id="67688at2759"/>
<dbReference type="GO" id="GO:0000407">
    <property type="term" value="C:phagophore assembly site"/>
    <property type="evidence" value="ECO:0000318"/>
    <property type="project" value="GO_Central"/>
</dbReference>
<dbReference type="GO" id="GO:0034271">
    <property type="term" value="C:phosphatidylinositol 3-kinase complex, class III, type I"/>
    <property type="evidence" value="ECO:0000318"/>
    <property type="project" value="GO_Central"/>
</dbReference>
<dbReference type="SUPFAM" id="SSF56112">
    <property type="entry name" value="Protein kinase-like (PK-like)"/>
    <property type="match status" value="1"/>
</dbReference>
<dbReference type="GO" id="GO:0006897">
    <property type="term" value="P:endocytosis"/>
    <property type="evidence" value="ECO:0000318"/>
    <property type="project" value="GO_Central"/>
</dbReference>
<dbReference type="GO" id="GO:0000425">
    <property type="term" value="P:pexophagy"/>
    <property type="evidence" value="ECO:0000318"/>
    <property type="project" value="GO_Central"/>
</dbReference>